<dbReference type="Gramene" id="ORGLA04G0198600.1">
    <property type="protein sequence ID" value="ORGLA04G0198600.1"/>
    <property type="gene ID" value="ORGLA04G0198600"/>
</dbReference>
<protein>
    <recommendedName>
        <fullName evidence="5">ABC transporter domain-containing protein</fullName>
    </recommendedName>
</protein>
<dbReference type="GO" id="GO:0042626">
    <property type="term" value="F:ATPase-coupled transmembrane transporter activity"/>
    <property type="evidence" value="ECO:0007669"/>
    <property type="project" value="TreeGrafter"/>
</dbReference>
<dbReference type="STRING" id="4538.I1PP67"/>
<dbReference type="Proteomes" id="UP000007306">
    <property type="component" value="Chromosome 4"/>
</dbReference>
<organism evidence="3 4">
    <name type="scientific">Oryza glaberrima</name>
    <name type="common">African rice</name>
    <dbReference type="NCBI Taxonomy" id="4538"/>
    <lineage>
        <taxon>Eukaryota</taxon>
        <taxon>Viridiplantae</taxon>
        <taxon>Streptophyta</taxon>
        <taxon>Embryophyta</taxon>
        <taxon>Tracheophyta</taxon>
        <taxon>Spermatophyta</taxon>
        <taxon>Magnoliopsida</taxon>
        <taxon>Liliopsida</taxon>
        <taxon>Poales</taxon>
        <taxon>Poaceae</taxon>
        <taxon>BOP clade</taxon>
        <taxon>Oryzoideae</taxon>
        <taxon>Oryzeae</taxon>
        <taxon>Oryzinae</taxon>
        <taxon>Oryza</taxon>
    </lineage>
</organism>
<dbReference type="GO" id="GO:0005524">
    <property type="term" value="F:ATP binding"/>
    <property type="evidence" value="ECO:0007669"/>
    <property type="project" value="UniProtKB-KW"/>
</dbReference>
<dbReference type="Gene3D" id="3.40.50.300">
    <property type="entry name" value="P-loop containing nucleotide triphosphate hydrolases"/>
    <property type="match status" value="1"/>
</dbReference>
<dbReference type="EnsemblPlants" id="ORGLA04G0198600.1">
    <property type="protein sequence ID" value="ORGLA04G0198600.1"/>
    <property type="gene ID" value="ORGLA04G0198600"/>
</dbReference>
<evidence type="ECO:0008006" key="5">
    <source>
        <dbReference type="Google" id="ProtNLM"/>
    </source>
</evidence>
<accession>I1PP67</accession>
<evidence type="ECO:0000313" key="3">
    <source>
        <dbReference type="EnsemblPlants" id="ORGLA04G0198600.1"/>
    </source>
</evidence>
<name>I1PP67_ORYGL</name>
<dbReference type="eggNOG" id="KOG0054">
    <property type="taxonomic scope" value="Eukaryota"/>
</dbReference>
<keyword evidence="2" id="KW-0067">ATP-binding</keyword>
<reference evidence="3 4" key="2">
    <citation type="submission" date="2018-04" db="EMBL/GenBank/DDBJ databases">
        <title>OglaRS2 (Oryza glaberrima Reference Sequence Version 2).</title>
        <authorList>
            <person name="Zhang J."/>
            <person name="Kudrna D."/>
            <person name="Lee S."/>
            <person name="Talag J."/>
            <person name="Rajasekar S."/>
            <person name="Wing R.A."/>
        </authorList>
    </citation>
    <scope>NUCLEOTIDE SEQUENCE [LARGE SCALE GENOMIC DNA]</scope>
    <source>
        <strain evidence="3 4">cv. IRGC 96717</strain>
    </source>
</reference>
<reference evidence="3" key="1">
    <citation type="submission" date="2015-06" db="UniProtKB">
        <authorList>
            <consortium name="EnsemblPlants"/>
        </authorList>
    </citation>
    <scope>IDENTIFICATION</scope>
</reference>
<dbReference type="GO" id="GO:0016020">
    <property type="term" value="C:membrane"/>
    <property type="evidence" value="ECO:0007669"/>
    <property type="project" value="TreeGrafter"/>
</dbReference>
<dbReference type="AlphaFoldDB" id="I1PP67"/>
<dbReference type="InterPro" id="IPR027417">
    <property type="entry name" value="P-loop_NTPase"/>
</dbReference>
<dbReference type="PANTHER" id="PTHR24223">
    <property type="entry name" value="ATP-BINDING CASSETTE SUB-FAMILY C"/>
    <property type="match status" value="1"/>
</dbReference>
<dbReference type="PANTHER" id="PTHR24223:SF165">
    <property type="entry name" value="ABC TRANSPORTER C FAMILY MEMBER 15-RELATED"/>
    <property type="match status" value="1"/>
</dbReference>
<evidence type="ECO:0000256" key="1">
    <source>
        <dbReference type="ARBA" id="ARBA00022741"/>
    </source>
</evidence>
<sequence length="110" mass="12728">DPVMFDGTIRGNLDPMNEYPDSRIWEDRIIQEIIRQEFKDCTVLAIAHRMNTVIDSDLILVLGEGSILEYDAPTKLLQREDSTFSKLTKEYSQQSQHFKSSTAMHRMGSY</sequence>
<dbReference type="SUPFAM" id="SSF52540">
    <property type="entry name" value="P-loop containing nucleoside triphosphate hydrolases"/>
    <property type="match status" value="1"/>
</dbReference>
<proteinExistence type="predicted"/>
<evidence type="ECO:0000313" key="4">
    <source>
        <dbReference type="Proteomes" id="UP000007306"/>
    </source>
</evidence>
<dbReference type="HOGENOM" id="CLU_2177538_0_0_1"/>
<dbReference type="InterPro" id="IPR050173">
    <property type="entry name" value="ABC_transporter_C-like"/>
</dbReference>
<keyword evidence="4" id="KW-1185">Reference proteome</keyword>
<evidence type="ECO:0000256" key="2">
    <source>
        <dbReference type="ARBA" id="ARBA00022840"/>
    </source>
</evidence>
<keyword evidence="1" id="KW-0547">Nucleotide-binding</keyword>